<protein>
    <submittedName>
        <fullName evidence="9">PD-(D/E)XK nuclease family protein</fullName>
    </submittedName>
</protein>
<dbReference type="InterPro" id="IPR011604">
    <property type="entry name" value="PDDEXK-like_dom_sf"/>
</dbReference>
<dbReference type="Pfam" id="PF12705">
    <property type="entry name" value="PDDEXK_1"/>
    <property type="match status" value="1"/>
</dbReference>
<evidence type="ECO:0000313" key="9">
    <source>
        <dbReference type="EMBL" id="WBW49571.1"/>
    </source>
</evidence>
<evidence type="ECO:0000256" key="2">
    <source>
        <dbReference type="ARBA" id="ARBA00022763"/>
    </source>
</evidence>
<name>A0ABY7QSX6_9FIRM</name>
<keyword evidence="6" id="KW-0238">DNA-binding</keyword>
<dbReference type="InterPro" id="IPR038726">
    <property type="entry name" value="PDDEXK_AddAB-type"/>
</dbReference>
<evidence type="ECO:0000256" key="4">
    <source>
        <dbReference type="ARBA" id="ARBA00022806"/>
    </source>
</evidence>
<evidence type="ECO:0000256" key="3">
    <source>
        <dbReference type="ARBA" id="ARBA00022801"/>
    </source>
</evidence>
<evidence type="ECO:0000256" key="5">
    <source>
        <dbReference type="ARBA" id="ARBA00022840"/>
    </source>
</evidence>
<dbReference type="EMBL" id="CP115667">
    <property type="protein sequence ID" value="WBW49571.1"/>
    <property type="molecule type" value="Genomic_DNA"/>
</dbReference>
<keyword evidence="5" id="KW-0067">ATP-binding</keyword>
<evidence type="ECO:0000256" key="1">
    <source>
        <dbReference type="ARBA" id="ARBA00022741"/>
    </source>
</evidence>
<keyword evidence="7" id="KW-0234">DNA repair</keyword>
<proteinExistence type="predicted"/>
<keyword evidence="10" id="KW-1185">Reference proteome</keyword>
<sequence>MKIYKTSGDGRQLADLLRSHNQGRVTVAVPTIAGAKAMKNRMIRQMGGLSNVTFTGLSSLQKRPETISQAFKNYLVYTVLKDTSTEVLFLQQAIAAAVTEVIDLAKRSLVPPEPFLNHRDALLRDVGRIYSAYEEKLRTYHLKDENDAFDPKAFDTVILYGYANLSPLDIQFLAKLDRECDIHVVLPFYTEAACYADKLSERLQAQGGQVVVHEWAPATTVVAMLVPAEMGKQIKVSYECGHETMVVTSRDALDDMGLLMCREGITVSGLADSRLMSELKILAAYLLDKSHDHVMARSRLCYFPLGFDLHELDRLKFDAFVDLKALLVTESPRSMDAEALFETLAVLDSETVPQGTFAEYRQVLLPYLDTARRQMDAQFQALGDVSLYHRDRKALEFIDKQLLALEKYDDYFEPVEPKAYFEILFDALDRFTVPAEDNTLAVYAVDQSQMLWPDHLMVALDDGYPAYRERNFILARKSKALRVMGCDILSDEDRYALSLLYLNVLVQRAEHVSFVAVDKPSALYDAFECREVCCPVMSRDDEAVCVDSALHDTFKAQFQEEARWRSGKVELEGRALELLQELLQHRQMSVTGLEAYAKAPYDFLYLRLLGFQDNYYQDRYYMDRGIAYHNILERYFTHHRDYDDTALRELIHIEVADPVRRQIFYNNLSRYIPADLAAQGDFVPTAFEKEVVVDLGDYQLTGKVDRVDRGPKGMMIMDYKTSATPPKTEMGVTAFQIPLYMSALGAVGGRYGNIKKGSVDEYFRNTDVVGPLPRQSWSTPQFNQAMADCIHGATVLLQQMAGGVYDKFDTVDPLMKDMVRR</sequence>
<evidence type="ECO:0000256" key="6">
    <source>
        <dbReference type="ARBA" id="ARBA00023125"/>
    </source>
</evidence>
<feature type="domain" description="PD-(D/E)XK endonuclease-like" evidence="8">
    <location>
        <begin position="587"/>
        <end position="752"/>
    </location>
</feature>
<dbReference type="Proteomes" id="UP001210339">
    <property type="component" value="Chromosome"/>
</dbReference>
<dbReference type="InterPro" id="IPR011335">
    <property type="entry name" value="Restrct_endonuc-II-like"/>
</dbReference>
<dbReference type="Gene3D" id="3.90.320.10">
    <property type="match status" value="1"/>
</dbReference>
<keyword evidence="3" id="KW-0378">Hydrolase</keyword>
<keyword evidence="2" id="KW-0227">DNA damage</keyword>
<evidence type="ECO:0000313" key="10">
    <source>
        <dbReference type="Proteomes" id="UP001210339"/>
    </source>
</evidence>
<accession>A0ABY7QSX6</accession>
<evidence type="ECO:0000256" key="7">
    <source>
        <dbReference type="ARBA" id="ARBA00023204"/>
    </source>
</evidence>
<dbReference type="RefSeq" id="WP_271191103.1">
    <property type="nucleotide sequence ID" value="NZ_CP115667.1"/>
</dbReference>
<keyword evidence="4" id="KW-0347">Helicase</keyword>
<dbReference type="SUPFAM" id="SSF52980">
    <property type="entry name" value="Restriction endonuclease-like"/>
    <property type="match status" value="1"/>
</dbReference>
<gene>
    <name evidence="9" type="ORF">O6R05_06125</name>
</gene>
<reference evidence="9 10" key="1">
    <citation type="submission" date="2023-01" db="EMBL/GenBank/DDBJ databases">
        <authorList>
            <person name="Lee S.H."/>
            <person name="Jung H.S."/>
            <person name="Yun J.U."/>
        </authorList>
    </citation>
    <scope>NUCLEOTIDE SEQUENCE [LARGE SCALE GENOMIC DNA]</scope>
    <source>
        <strain evidence="9 10">CBA3646</strain>
    </source>
</reference>
<evidence type="ECO:0000259" key="8">
    <source>
        <dbReference type="Pfam" id="PF12705"/>
    </source>
</evidence>
<keyword evidence="1" id="KW-0547">Nucleotide-binding</keyword>
<organism evidence="9 10">
    <name type="scientific">Peptoniphilus equinus</name>
    <dbReference type="NCBI Taxonomy" id="3016343"/>
    <lineage>
        <taxon>Bacteria</taxon>
        <taxon>Bacillati</taxon>
        <taxon>Bacillota</taxon>
        <taxon>Tissierellia</taxon>
        <taxon>Tissierellales</taxon>
        <taxon>Peptoniphilaceae</taxon>
        <taxon>Peptoniphilus</taxon>
    </lineage>
</organism>